<dbReference type="SUPFAM" id="SSF53335">
    <property type="entry name" value="S-adenosyl-L-methionine-dependent methyltransferases"/>
    <property type="match status" value="1"/>
</dbReference>
<keyword evidence="2" id="KW-0489">Methyltransferase</keyword>
<protein>
    <submittedName>
        <fullName evidence="2">Methyltransferase, FkbM family</fullName>
    </submittedName>
</protein>
<dbReference type="OrthoDB" id="7542440at2"/>
<dbReference type="GO" id="GO:0032259">
    <property type="term" value="P:methylation"/>
    <property type="evidence" value="ECO:0007669"/>
    <property type="project" value="UniProtKB-KW"/>
</dbReference>
<dbReference type="InterPro" id="IPR006342">
    <property type="entry name" value="FkbM_mtfrase"/>
</dbReference>
<accession>A0A1T5DWW8</accession>
<proteinExistence type="predicted"/>
<evidence type="ECO:0000313" key="3">
    <source>
        <dbReference type="Proteomes" id="UP000190044"/>
    </source>
</evidence>
<sequence length="263" mass="28546">MGGAPQQPSAVAAFLNYAVRKTLHKTWVRARSMLPRADTDGVVTSRYGVKMRANWDDRTFQYCQAATYGRNLSDFLAAQEGRFVFVDIGANQGLYSLLAAQNPACVAAIAFEPVAATFALLCDNIALNRRNGRIRPVHAAVSLHSGMASIATDRAHSGTASLRGTAPRSAAGEEISILGIAGVDALLEGEEPLIVKIDVEGHEEIVVEALSASRHRDRLAAIFYEVDSRWTDAGAIEARLRAAGFARFDRFGFGRHYDVLARR</sequence>
<dbReference type="Proteomes" id="UP000190044">
    <property type="component" value="Unassembled WGS sequence"/>
</dbReference>
<dbReference type="AlphaFoldDB" id="A0A1T5DWW8"/>
<dbReference type="InterPro" id="IPR052514">
    <property type="entry name" value="SAM-dependent_MTase"/>
</dbReference>
<organism evidence="2 3">
    <name type="scientific">Sphingopyxis flava</name>
    <dbReference type="NCBI Taxonomy" id="1507287"/>
    <lineage>
        <taxon>Bacteria</taxon>
        <taxon>Pseudomonadati</taxon>
        <taxon>Pseudomonadota</taxon>
        <taxon>Alphaproteobacteria</taxon>
        <taxon>Sphingomonadales</taxon>
        <taxon>Sphingomonadaceae</taxon>
        <taxon>Sphingopyxis</taxon>
    </lineage>
</organism>
<dbReference type="GO" id="GO:0008168">
    <property type="term" value="F:methyltransferase activity"/>
    <property type="evidence" value="ECO:0007669"/>
    <property type="project" value="UniProtKB-KW"/>
</dbReference>
<feature type="domain" description="Methyltransferase FkbM" evidence="1">
    <location>
        <begin position="87"/>
        <end position="245"/>
    </location>
</feature>
<dbReference type="Gene3D" id="3.40.50.150">
    <property type="entry name" value="Vaccinia Virus protein VP39"/>
    <property type="match status" value="1"/>
</dbReference>
<dbReference type="PANTHER" id="PTHR34203">
    <property type="entry name" value="METHYLTRANSFERASE, FKBM FAMILY PROTEIN"/>
    <property type="match status" value="1"/>
</dbReference>
<reference evidence="3" key="1">
    <citation type="submission" date="2017-02" db="EMBL/GenBank/DDBJ databases">
        <authorList>
            <person name="Varghese N."/>
            <person name="Submissions S."/>
        </authorList>
    </citation>
    <scope>NUCLEOTIDE SEQUENCE [LARGE SCALE GENOMIC DNA]</scope>
    <source>
        <strain evidence="3">R11H</strain>
    </source>
</reference>
<dbReference type="NCBIfam" id="TIGR01444">
    <property type="entry name" value="fkbM_fam"/>
    <property type="match status" value="1"/>
</dbReference>
<dbReference type="EMBL" id="FUYP01000017">
    <property type="protein sequence ID" value="SKB76308.1"/>
    <property type="molecule type" value="Genomic_DNA"/>
</dbReference>
<dbReference type="Pfam" id="PF05050">
    <property type="entry name" value="Methyltransf_21"/>
    <property type="match status" value="1"/>
</dbReference>
<keyword evidence="3" id="KW-1185">Reference proteome</keyword>
<evidence type="ECO:0000259" key="1">
    <source>
        <dbReference type="Pfam" id="PF05050"/>
    </source>
</evidence>
<dbReference type="InterPro" id="IPR029063">
    <property type="entry name" value="SAM-dependent_MTases_sf"/>
</dbReference>
<evidence type="ECO:0000313" key="2">
    <source>
        <dbReference type="EMBL" id="SKB76308.1"/>
    </source>
</evidence>
<keyword evidence="2" id="KW-0808">Transferase</keyword>
<dbReference type="PANTHER" id="PTHR34203:SF15">
    <property type="entry name" value="SLL1173 PROTEIN"/>
    <property type="match status" value="1"/>
</dbReference>
<gene>
    <name evidence="2" type="ORF">SAMN06295937_101726</name>
</gene>
<name>A0A1T5DWW8_9SPHN</name>